<gene>
    <name evidence="2" type="ORF">L798_12968</name>
</gene>
<evidence type="ECO:0000256" key="1">
    <source>
        <dbReference type="SAM" id="Phobius"/>
    </source>
</evidence>
<dbReference type="AlphaFoldDB" id="A0A067R558"/>
<keyword evidence="1" id="KW-1133">Transmembrane helix</keyword>
<organism evidence="2 3">
    <name type="scientific">Zootermopsis nevadensis</name>
    <name type="common">Dampwood termite</name>
    <dbReference type="NCBI Taxonomy" id="136037"/>
    <lineage>
        <taxon>Eukaryota</taxon>
        <taxon>Metazoa</taxon>
        <taxon>Ecdysozoa</taxon>
        <taxon>Arthropoda</taxon>
        <taxon>Hexapoda</taxon>
        <taxon>Insecta</taxon>
        <taxon>Pterygota</taxon>
        <taxon>Neoptera</taxon>
        <taxon>Polyneoptera</taxon>
        <taxon>Dictyoptera</taxon>
        <taxon>Blattodea</taxon>
        <taxon>Blattoidea</taxon>
        <taxon>Termitoidae</taxon>
        <taxon>Termopsidae</taxon>
        <taxon>Zootermopsis</taxon>
    </lineage>
</organism>
<dbReference type="InParanoid" id="A0A067R558"/>
<evidence type="ECO:0000313" key="3">
    <source>
        <dbReference type="Proteomes" id="UP000027135"/>
    </source>
</evidence>
<feature type="transmembrane region" description="Helical" evidence="1">
    <location>
        <begin position="12"/>
        <end position="29"/>
    </location>
</feature>
<accession>A0A067R558</accession>
<dbReference type="Proteomes" id="UP000027135">
    <property type="component" value="Unassembled WGS sequence"/>
</dbReference>
<reference evidence="2 3" key="1">
    <citation type="journal article" date="2014" name="Nat. Commun.">
        <title>Molecular traces of alternative social organization in a termite genome.</title>
        <authorList>
            <person name="Terrapon N."/>
            <person name="Li C."/>
            <person name="Robertson H.M."/>
            <person name="Ji L."/>
            <person name="Meng X."/>
            <person name="Booth W."/>
            <person name="Chen Z."/>
            <person name="Childers C.P."/>
            <person name="Glastad K.M."/>
            <person name="Gokhale K."/>
            <person name="Gowin J."/>
            <person name="Gronenberg W."/>
            <person name="Hermansen R.A."/>
            <person name="Hu H."/>
            <person name="Hunt B.G."/>
            <person name="Huylmans A.K."/>
            <person name="Khalil S.M."/>
            <person name="Mitchell R.D."/>
            <person name="Munoz-Torres M.C."/>
            <person name="Mustard J.A."/>
            <person name="Pan H."/>
            <person name="Reese J.T."/>
            <person name="Scharf M.E."/>
            <person name="Sun F."/>
            <person name="Vogel H."/>
            <person name="Xiao J."/>
            <person name="Yang W."/>
            <person name="Yang Z."/>
            <person name="Yang Z."/>
            <person name="Zhou J."/>
            <person name="Zhu J."/>
            <person name="Brent C.S."/>
            <person name="Elsik C.G."/>
            <person name="Goodisman M.A."/>
            <person name="Liberles D.A."/>
            <person name="Roe R.M."/>
            <person name="Vargo E.L."/>
            <person name="Vilcinskas A."/>
            <person name="Wang J."/>
            <person name="Bornberg-Bauer E."/>
            <person name="Korb J."/>
            <person name="Zhang G."/>
            <person name="Liebig J."/>
        </authorList>
    </citation>
    <scope>NUCLEOTIDE SEQUENCE [LARGE SCALE GENOMIC DNA]</scope>
    <source>
        <tissue evidence="2">Whole organism</tissue>
    </source>
</reference>
<evidence type="ECO:0000313" key="2">
    <source>
        <dbReference type="EMBL" id="KDR13207.1"/>
    </source>
</evidence>
<dbReference type="EMBL" id="KK852962">
    <property type="protein sequence ID" value="KDR13207.1"/>
    <property type="molecule type" value="Genomic_DNA"/>
</dbReference>
<name>A0A067R558_ZOONE</name>
<proteinExistence type="predicted"/>
<keyword evidence="1" id="KW-0472">Membrane</keyword>
<keyword evidence="3" id="KW-1185">Reference proteome</keyword>
<sequence>MQSSVIVKMMVFYRVAVWFFSSGRLGLYFKNVIEYIKTINSYMLNNKVIKIWQVFKRLNVADHQLTCCRGKCVQSGQCGHVCDLIGHTRHLIRKR</sequence>
<keyword evidence="1" id="KW-0812">Transmembrane</keyword>
<protein>
    <submittedName>
        <fullName evidence="2">Uncharacterized protein</fullName>
    </submittedName>
</protein>